<keyword evidence="3" id="KW-1185">Reference proteome</keyword>
<dbReference type="GO" id="GO:0005524">
    <property type="term" value="F:ATP binding"/>
    <property type="evidence" value="ECO:0007669"/>
    <property type="project" value="InterPro"/>
</dbReference>
<dbReference type="GO" id="GO:0016887">
    <property type="term" value="F:ATP hydrolysis activity"/>
    <property type="evidence" value="ECO:0007669"/>
    <property type="project" value="InterPro"/>
</dbReference>
<dbReference type="PANTHER" id="PTHR43581">
    <property type="entry name" value="ATP/GTP PHOSPHATASE"/>
    <property type="match status" value="1"/>
</dbReference>
<protein>
    <recommendedName>
        <fullName evidence="1">AAA+ ATPase domain-containing protein</fullName>
    </recommendedName>
</protein>
<gene>
    <name evidence="2" type="ORF">PIN31115_01050</name>
</gene>
<organism evidence="2 3">
    <name type="scientific">Pandoraea iniqua</name>
    <dbReference type="NCBI Taxonomy" id="2508288"/>
    <lineage>
        <taxon>Bacteria</taxon>
        <taxon>Pseudomonadati</taxon>
        <taxon>Pseudomonadota</taxon>
        <taxon>Betaproteobacteria</taxon>
        <taxon>Burkholderiales</taxon>
        <taxon>Burkholderiaceae</taxon>
        <taxon>Pandoraea</taxon>
    </lineage>
</organism>
<dbReference type="InterPro" id="IPR003593">
    <property type="entry name" value="AAA+_ATPase"/>
</dbReference>
<dbReference type="EMBL" id="CABPSI010000001">
    <property type="protein sequence ID" value="VVD79756.1"/>
    <property type="molecule type" value="Genomic_DNA"/>
</dbReference>
<dbReference type="InterPro" id="IPR027417">
    <property type="entry name" value="P-loop_NTPase"/>
</dbReference>
<proteinExistence type="predicted"/>
<name>A0A5E4SV15_9BURK</name>
<dbReference type="InterPro" id="IPR003959">
    <property type="entry name" value="ATPase_AAA_core"/>
</dbReference>
<dbReference type="PANTHER" id="PTHR43581:SF2">
    <property type="entry name" value="EXCINUCLEASE ATPASE SUBUNIT"/>
    <property type="match status" value="1"/>
</dbReference>
<dbReference type="RefSeq" id="WP_150683144.1">
    <property type="nucleotide sequence ID" value="NZ_CABPSI010000001.1"/>
</dbReference>
<dbReference type="InterPro" id="IPR051396">
    <property type="entry name" value="Bact_Antivir_Def_Nuclease"/>
</dbReference>
<dbReference type="SUPFAM" id="SSF52540">
    <property type="entry name" value="P-loop containing nucleoside triphosphate hydrolases"/>
    <property type="match status" value="1"/>
</dbReference>
<dbReference type="Pfam" id="PF13304">
    <property type="entry name" value="AAA_21"/>
    <property type="match status" value="1"/>
</dbReference>
<dbReference type="Proteomes" id="UP000333828">
    <property type="component" value="Unassembled WGS sequence"/>
</dbReference>
<dbReference type="AlphaFoldDB" id="A0A5E4SV15"/>
<sequence length="499" mass="55252">MSVKISIKKLKHIKTLEFTIPGQGVWLLTGPNGTGKTSLLACMRRIGERNAFPMHFKVSTQAPNLDSFDGASVEYDVDGVKVKYKYSGTRWSPRPKPNAHVLRATGYPGVLYVAADARRIEPRPEDFKLRGVRAAHASIIAGANSIFDTDRFDALKTINLARGVGNDAFLLELPARQGQQGRNYASERNFSLGELCIIKLLRMLKDCPVSSLVLIDELELALHPMAQVALLRHLDEVALEKNLTVIVSTHSSTLIKQAGEQRLLLLKNDGNGNITCLDKCFPSLVLGALAYGEESAADRIIYVEDDAAKAIVDHLVGKVCHDLYRGLTPSPSVQTIPVGGFVNVLRFFKHQRPLMPAITRCYVVLDADAEPSLAAATLADVIEIRDQEQQYISYLTVTPEVGLAQYLDQHTQAVRDALREHFNLPGLQLTRAELGQLPAPADRRANKNYTKDACEVIARRVPNGDKDRVKETLLKLLSNHLYATDRNRIVQRMAPLLRA</sequence>
<evidence type="ECO:0000259" key="1">
    <source>
        <dbReference type="SMART" id="SM00382"/>
    </source>
</evidence>
<dbReference type="SMART" id="SM00382">
    <property type="entry name" value="AAA"/>
    <property type="match status" value="1"/>
</dbReference>
<evidence type="ECO:0000313" key="3">
    <source>
        <dbReference type="Proteomes" id="UP000333828"/>
    </source>
</evidence>
<dbReference type="Gene3D" id="3.40.50.300">
    <property type="entry name" value="P-loop containing nucleotide triphosphate hydrolases"/>
    <property type="match status" value="2"/>
</dbReference>
<evidence type="ECO:0000313" key="2">
    <source>
        <dbReference type="EMBL" id="VVD79756.1"/>
    </source>
</evidence>
<accession>A0A5E4SV15</accession>
<dbReference type="CDD" id="cd00267">
    <property type="entry name" value="ABC_ATPase"/>
    <property type="match status" value="1"/>
</dbReference>
<reference evidence="2 3" key="1">
    <citation type="submission" date="2019-08" db="EMBL/GenBank/DDBJ databases">
        <authorList>
            <person name="Peeters C."/>
        </authorList>
    </citation>
    <scope>NUCLEOTIDE SEQUENCE [LARGE SCALE GENOMIC DNA]</scope>
    <source>
        <strain evidence="2 3">LMG 31115</strain>
    </source>
</reference>
<feature type="domain" description="AAA+ ATPase" evidence="1">
    <location>
        <begin position="22"/>
        <end position="269"/>
    </location>
</feature>